<comment type="similarity">
    <text evidence="2">Belongs to the sulfatase family.</text>
</comment>
<name>A0A315Z4E8_SEDFL</name>
<dbReference type="NCBIfam" id="TIGR04183">
    <property type="entry name" value="Por_Secre_tail"/>
    <property type="match status" value="1"/>
</dbReference>
<dbReference type="InterPro" id="IPR017850">
    <property type="entry name" value="Alkaline_phosphatase_core_sf"/>
</dbReference>
<dbReference type="EMBL" id="QGDO01000008">
    <property type="protein sequence ID" value="PWJ37888.1"/>
    <property type="molecule type" value="Genomic_DNA"/>
</dbReference>
<accession>A0A315Z4E8</accession>
<comment type="caution">
    <text evidence="9">The sequence shown here is derived from an EMBL/GenBank/DDBJ whole genome shotgun (WGS) entry which is preliminary data.</text>
</comment>
<keyword evidence="10" id="KW-1185">Reference proteome</keyword>
<dbReference type="Proteomes" id="UP000245535">
    <property type="component" value="Unassembled WGS sequence"/>
</dbReference>
<dbReference type="SUPFAM" id="SSF101596">
    <property type="entry name" value="Dextranase, N-terminal domain"/>
    <property type="match status" value="1"/>
</dbReference>
<dbReference type="GO" id="GO:0046872">
    <property type="term" value="F:metal ion binding"/>
    <property type="evidence" value="ECO:0007669"/>
    <property type="project" value="UniProtKB-KW"/>
</dbReference>
<evidence type="ECO:0000256" key="5">
    <source>
        <dbReference type="ARBA" id="ARBA00022801"/>
    </source>
</evidence>
<evidence type="ECO:0000259" key="7">
    <source>
        <dbReference type="Pfam" id="PF00884"/>
    </source>
</evidence>
<evidence type="ECO:0000256" key="4">
    <source>
        <dbReference type="ARBA" id="ARBA00022729"/>
    </source>
</evidence>
<dbReference type="CDD" id="cd16030">
    <property type="entry name" value="iduronate-2-sulfatase"/>
    <property type="match status" value="1"/>
</dbReference>
<dbReference type="InterPro" id="IPR000917">
    <property type="entry name" value="Sulfatase_N"/>
</dbReference>
<evidence type="ECO:0000256" key="1">
    <source>
        <dbReference type="ARBA" id="ARBA00001913"/>
    </source>
</evidence>
<dbReference type="SUPFAM" id="SSF49265">
    <property type="entry name" value="Fibronectin type III"/>
    <property type="match status" value="1"/>
</dbReference>
<evidence type="ECO:0000313" key="9">
    <source>
        <dbReference type="EMBL" id="PWJ37888.1"/>
    </source>
</evidence>
<comment type="cofactor">
    <cofactor evidence="1">
        <name>Ca(2+)</name>
        <dbReference type="ChEBI" id="CHEBI:29108"/>
    </cofactor>
</comment>
<dbReference type="Pfam" id="PF00884">
    <property type="entry name" value="Sulfatase"/>
    <property type="match status" value="1"/>
</dbReference>
<dbReference type="GO" id="GO:0004423">
    <property type="term" value="F:iduronate-2-sulfatase activity"/>
    <property type="evidence" value="ECO:0007669"/>
    <property type="project" value="InterPro"/>
</dbReference>
<gene>
    <name evidence="9" type="ORF">BC781_10823</name>
</gene>
<dbReference type="InterPro" id="IPR011050">
    <property type="entry name" value="Pectin_lyase_fold/virulence"/>
</dbReference>
<dbReference type="Gene3D" id="2.160.20.10">
    <property type="entry name" value="Single-stranded right-handed beta-helix, Pectin lyase-like"/>
    <property type="match status" value="1"/>
</dbReference>
<dbReference type="PANTHER" id="PTHR45953:SF1">
    <property type="entry name" value="IDURONATE 2-SULFATASE"/>
    <property type="match status" value="1"/>
</dbReference>
<dbReference type="InterPro" id="IPR036116">
    <property type="entry name" value="FN3_sf"/>
</dbReference>
<evidence type="ECO:0000313" key="10">
    <source>
        <dbReference type="Proteomes" id="UP000245535"/>
    </source>
</evidence>
<keyword evidence="5" id="KW-0378">Hydrolase</keyword>
<dbReference type="InterPro" id="IPR035874">
    <property type="entry name" value="IDS"/>
</dbReference>
<keyword evidence="4" id="KW-0732">Signal</keyword>
<protein>
    <submittedName>
        <fullName evidence="9">Putative secreted protein (Por secretion system target)</fullName>
    </submittedName>
</protein>
<feature type="domain" description="Secretion system C-terminal sorting" evidence="8">
    <location>
        <begin position="1188"/>
        <end position="1253"/>
    </location>
</feature>
<dbReference type="Gene3D" id="3.40.720.10">
    <property type="entry name" value="Alkaline Phosphatase, subunit A"/>
    <property type="match status" value="1"/>
</dbReference>
<dbReference type="InterPro" id="IPR013783">
    <property type="entry name" value="Ig-like_fold"/>
</dbReference>
<proteinExistence type="inferred from homology"/>
<keyword evidence="6" id="KW-0106">Calcium</keyword>
<dbReference type="RefSeq" id="WP_109622009.1">
    <property type="nucleotide sequence ID" value="NZ_QGDO01000008.1"/>
</dbReference>
<evidence type="ECO:0000259" key="8">
    <source>
        <dbReference type="Pfam" id="PF18962"/>
    </source>
</evidence>
<evidence type="ECO:0000256" key="3">
    <source>
        <dbReference type="ARBA" id="ARBA00022723"/>
    </source>
</evidence>
<dbReference type="InterPro" id="IPR026444">
    <property type="entry name" value="Secre_tail"/>
</dbReference>
<dbReference type="AlphaFoldDB" id="A0A315Z4E8"/>
<keyword evidence="3" id="KW-0479">Metal-binding</keyword>
<dbReference type="Gene3D" id="2.60.350.10">
    <property type="entry name" value="Dextranase, N-terminal"/>
    <property type="match status" value="1"/>
</dbReference>
<dbReference type="PANTHER" id="PTHR45953">
    <property type="entry name" value="IDURONATE 2-SULFATASE"/>
    <property type="match status" value="1"/>
</dbReference>
<dbReference type="InterPro" id="IPR003961">
    <property type="entry name" value="FN3_dom"/>
</dbReference>
<evidence type="ECO:0000256" key="6">
    <source>
        <dbReference type="ARBA" id="ARBA00022837"/>
    </source>
</evidence>
<dbReference type="SUPFAM" id="SSF53649">
    <property type="entry name" value="Alkaline phosphatase-like"/>
    <property type="match status" value="1"/>
</dbReference>
<organism evidence="9 10">
    <name type="scientific">Sediminitomix flava</name>
    <dbReference type="NCBI Taxonomy" id="379075"/>
    <lineage>
        <taxon>Bacteria</taxon>
        <taxon>Pseudomonadati</taxon>
        <taxon>Bacteroidota</taxon>
        <taxon>Cytophagia</taxon>
        <taxon>Cytophagales</taxon>
        <taxon>Flammeovirgaceae</taxon>
        <taxon>Sediminitomix</taxon>
    </lineage>
</organism>
<dbReference type="InterPro" id="IPR012334">
    <property type="entry name" value="Pectin_lyas_fold"/>
</dbReference>
<feature type="domain" description="Sulfatase N-terminal" evidence="7">
    <location>
        <begin position="30"/>
        <end position="368"/>
    </location>
</feature>
<evidence type="ECO:0000256" key="2">
    <source>
        <dbReference type="ARBA" id="ARBA00008779"/>
    </source>
</evidence>
<dbReference type="InterPro" id="IPR035953">
    <property type="entry name" value="Dextranase_N-ter"/>
</dbReference>
<sequence length="1256" mass="139824">MLRIFLKNRMLWFILFIGITTIPAHAQEQKNVLFIMADDFNHWLKKIGYYPESITPNLDALADKGVLFSDAHASSPVCNPSRNAIWSGIRPSTSGISSNGDGYIRDKAGFEKVITMNEYFKQNGYHVFGGGKLYHPGKMQGEEVDPNNWSELYVDGTGSNGGSFYKWESETDGLFKWSAGEFDLNTTGDTKLANATAKWISEYEGEKPFFAAIGLFRPHLPWNAHKQFFDMFNPDDLPTPKGYLTNDADDIKASYNGTQNYKDVIADGVYQEALRAYLANMTYADHNVGIMLDALNESKFKDNTIIVFLGDHGWHLGEKDRFSKHAVFDIAHHTTLIIYNPSAEGNGKVCQKVVSLQDLYPTLVSLCGLDTKSDAQGNDLSPLLADANDTSWDKPIFMSYGDQNIIKTNKWRYVDKGDQSQLYDIENDPYEWTNLYGTEGFTSNSQVVTSLKSQINSMLVEGNQIRINQGNGQAGDGTAPTIYTGKSTTECEGIANLTDLSATRTACQEVTLSWTPDPCATEYIVRRKKDGDATYLNLGNKSEGANSFVDSSVEIGVHYIYQVRPFDGTNKMVSNNPELSITACDEDDDEEQNPTDPNTKLQEATGELVTYPSDNSYEFLPVSDIYEVSVIQDGDTLATTVYKSQSNADDNSRSKEILNNSISWTNFSFSGSAIVRVRLKNGQTKVTYPFAEILPKRKDVQLAKVNERTLDFRLTEAGQYSVEFGADGYKNGLMIFADPMETRPVPEGNSTKICDPCNQNDLTELSAFDAIVFKDNLHDINTWNIPNNIKEVYIEGGAVVRGALHMFDTDNDNTLIHGRGIIDGGGLYYPWTTLKTHGLESNGQVSGVTVEGITLSQAGAFFVRLLGTENKMDWIKTIGGWNFNNDGLVGYKNTHISNSFVWADDDGIKLYRDNQLVENIVMWHLVNGGCFQWAWNSVEAKNVLVRNVDIIHGQWPGDGQNQGVFNCRGSSNGDEEAIKTQQDWTFENINVDTPVKVLFNLAPQFNHKIKNMVFKNVKAEVTSDVINRLAGSSANYAVENISFVGLELNGNCVSSATEGKFKLEHTTNITFSCPSPPSKTVNTLGATIENDCEEIHLSWTDLTEEESYRLMRKEGTEGSFELMAELAQNISAFIDETIESDKTYSYQLYAVFSENEAYASNSVSVDLANCSVVTHSDLLEARSGLHFYPCPVQDTLNIQGLPQGTRVDIYTFEGALIDTFSNKSKAKKELQLNLSHLHSGVYILRTSSDSFQFIKN</sequence>
<dbReference type="CDD" id="cd00063">
    <property type="entry name" value="FN3"/>
    <property type="match status" value="1"/>
</dbReference>
<dbReference type="Gene3D" id="2.60.40.10">
    <property type="entry name" value="Immunoglobulins"/>
    <property type="match status" value="2"/>
</dbReference>
<dbReference type="OrthoDB" id="9795222at2"/>
<dbReference type="Pfam" id="PF18962">
    <property type="entry name" value="Por_Secre_tail"/>
    <property type="match status" value="1"/>
</dbReference>
<reference evidence="9 10" key="1">
    <citation type="submission" date="2018-03" db="EMBL/GenBank/DDBJ databases">
        <title>Genomic Encyclopedia of Archaeal and Bacterial Type Strains, Phase II (KMG-II): from individual species to whole genera.</title>
        <authorList>
            <person name="Goeker M."/>
        </authorList>
    </citation>
    <scope>NUCLEOTIDE SEQUENCE [LARGE SCALE GENOMIC DNA]</scope>
    <source>
        <strain evidence="9 10">DSM 28229</strain>
    </source>
</reference>
<dbReference type="SUPFAM" id="SSF51126">
    <property type="entry name" value="Pectin lyase-like"/>
    <property type="match status" value="1"/>
</dbReference>
<dbReference type="GO" id="GO:0005737">
    <property type="term" value="C:cytoplasm"/>
    <property type="evidence" value="ECO:0007669"/>
    <property type="project" value="TreeGrafter"/>
</dbReference>